<gene>
    <name evidence="2" type="ORF">GCM10007935_05500</name>
</gene>
<keyword evidence="3" id="KW-1185">Reference proteome</keyword>
<feature type="domain" description="Thiolase N-terminal" evidence="1">
    <location>
        <begin position="12"/>
        <end position="129"/>
    </location>
</feature>
<dbReference type="EMBL" id="BSPB01000003">
    <property type="protein sequence ID" value="GLS13121.1"/>
    <property type="molecule type" value="Genomic_DNA"/>
</dbReference>
<proteinExistence type="predicted"/>
<evidence type="ECO:0000259" key="1">
    <source>
        <dbReference type="Pfam" id="PF00108"/>
    </source>
</evidence>
<dbReference type="PANTHER" id="PTHR42870">
    <property type="entry name" value="ACETYL-COA C-ACETYLTRANSFERASE"/>
    <property type="match status" value="1"/>
</dbReference>
<sequence length="159" mass="16452">MSASTPPVHIAGVGITRFAKQQELSVKDLAREAVTEALADTGWVGAAYFATAGQGCIEGQHMVVGEIALKAMGITGIPVTNVEDACASSSTALNAARWCVAAGGSDICLVVGVDKLFSTDKEKSIAVFDGAWDVHRVAEQSQALFSLAAQECHEQGSQA</sequence>
<organism evidence="2 3">
    <name type="scientific">Hydrogenophaga electricum</name>
    <dbReference type="NCBI Taxonomy" id="1230953"/>
    <lineage>
        <taxon>Bacteria</taxon>
        <taxon>Pseudomonadati</taxon>
        <taxon>Pseudomonadota</taxon>
        <taxon>Betaproteobacteria</taxon>
        <taxon>Burkholderiales</taxon>
        <taxon>Comamonadaceae</taxon>
        <taxon>Hydrogenophaga</taxon>
    </lineage>
</organism>
<dbReference type="SUPFAM" id="SSF53901">
    <property type="entry name" value="Thiolase-like"/>
    <property type="match status" value="1"/>
</dbReference>
<dbReference type="Pfam" id="PF00108">
    <property type="entry name" value="Thiolase_N"/>
    <property type="match status" value="1"/>
</dbReference>
<dbReference type="RefSeq" id="WP_284306596.1">
    <property type="nucleotide sequence ID" value="NZ_BSPB01000003.1"/>
</dbReference>
<dbReference type="InterPro" id="IPR016039">
    <property type="entry name" value="Thiolase-like"/>
</dbReference>
<protein>
    <recommendedName>
        <fullName evidence="1">Thiolase N-terminal domain-containing protein</fullName>
    </recommendedName>
</protein>
<dbReference type="Gene3D" id="3.40.47.10">
    <property type="match status" value="1"/>
</dbReference>
<dbReference type="PANTHER" id="PTHR42870:SF6">
    <property type="entry name" value="ACETYL-COA C-ACYLTRANSFERASE"/>
    <property type="match status" value="1"/>
</dbReference>
<dbReference type="Proteomes" id="UP001156903">
    <property type="component" value="Unassembled WGS sequence"/>
</dbReference>
<comment type="caution">
    <text evidence="2">The sequence shown here is derived from an EMBL/GenBank/DDBJ whole genome shotgun (WGS) entry which is preliminary data.</text>
</comment>
<dbReference type="InterPro" id="IPR020616">
    <property type="entry name" value="Thiolase_N"/>
</dbReference>
<evidence type="ECO:0000313" key="2">
    <source>
        <dbReference type="EMBL" id="GLS13121.1"/>
    </source>
</evidence>
<reference evidence="3" key="1">
    <citation type="journal article" date="2019" name="Int. J. Syst. Evol. Microbiol.">
        <title>The Global Catalogue of Microorganisms (GCM) 10K type strain sequencing project: providing services to taxonomists for standard genome sequencing and annotation.</title>
        <authorList>
            <consortium name="The Broad Institute Genomics Platform"/>
            <consortium name="The Broad Institute Genome Sequencing Center for Infectious Disease"/>
            <person name="Wu L."/>
            <person name="Ma J."/>
        </authorList>
    </citation>
    <scope>NUCLEOTIDE SEQUENCE [LARGE SCALE GENOMIC DNA]</scope>
    <source>
        <strain evidence="3">NBRC 109341</strain>
    </source>
</reference>
<evidence type="ECO:0000313" key="3">
    <source>
        <dbReference type="Proteomes" id="UP001156903"/>
    </source>
</evidence>
<accession>A0ABQ6BY95</accession>
<name>A0ABQ6BY95_9BURK</name>